<feature type="signal peptide" evidence="1">
    <location>
        <begin position="1"/>
        <end position="21"/>
    </location>
</feature>
<evidence type="ECO:0008006" key="4">
    <source>
        <dbReference type="Google" id="ProtNLM"/>
    </source>
</evidence>
<evidence type="ECO:0000313" key="3">
    <source>
        <dbReference type="Proteomes" id="UP001501411"/>
    </source>
</evidence>
<proteinExistence type="predicted"/>
<comment type="caution">
    <text evidence="2">The sequence shown here is derived from an EMBL/GenBank/DDBJ whole genome shotgun (WGS) entry which is preliminary data.</text>
</comment>
<organism evidence="2 3">
    <name type="scientific">Olivibacter ginsenosidimutans</name>
    <dbReference type="NCBI Taxonomy" id="1176537"/>
    <lineage>
        <taxon>Bacteria</taxon>
        <taxon>Pseudomonadati</taxon>
        <taxon>Bacteroidota</taxon>
        <taxon>Sphingobacteriia</taxon>
        <taxon>Sphingobacteriales</taxon>
        <taxon>Sphingobacteriaceae</taxon>
        <taxon>Olivibacter</taxon>
    </lineage>
</organism>
<keyword evidence="3" id="KW-1185">Reference proteome</keyword>
<accession>A0ABP9BTY5</accession>
<dbReference type="EMBL" id="BAABIQ010000040">
    <property type="protein sequence ID" value="GAA4799239.1"/>
    <property type="molecule type" value="Genomic_DNA"/>
</dbReference>
<name>A0ABP9BTY5_9SPHI</name>
<dbReference type="Gene3D" id="3.20.20.80">
    <property type="entry name" value="Glycosidases"/>
    <property type="match status" value="1"/>
</dbReference>
<gene>
    <name evidence="2" type="ORF">GCM10023231_30030</name>
</gene>
<evidence type="ECO:0000256" key="1">
    <source>
        <dbReference type="SAM" id="SignalP"/>
    </source>
</evidence>
<reference evidence="3" key="1">
    <citation type="journal article" date="2019" name="Int. J. Syst. Evol. Microbiol.">
        <title>The Global Catalogue of Microorganisms (GCM) 10K type strain sequencing project: providing services to taxonomists for standard genome sequencing and annotation.</title>
        <authorList>
            <consortium name="The Broad Institute Genomics Platform"/>
            <consortium name="The Broad Institute Genome Sequencing Center for Infectious Disease"/>
            <person name="Wu L."/>
            <person name="Ma J."/>
        </authorList>
    </citation>
    <scope>NUCLEOTIDE SEQUENCE [LARGE SCALE GENOMIC DNA]</scope>
    <source>
        <strain evidence="3">JCM 18200</strain>
    </source>
</reference>
<feature type="chain" id="PRO_5045157142" description="Glycoside hydrolase family 99-like domain-containing protein" evidence="1">
    <location>
        <begin position="22"/>
        <end position="579"/>
    </location>
</feature>
<dbReference type="Proteomes" id="UP001501411">
    <property type="component" value="Unassembled WGS sequence"/>
</dbReference>
<evidence type="ECO:0000313" key="2">
    <source>
        <dbReference type="EMBL" id="GAA4799239.1"/>
    </source>
</evidence>
<sequence length="579" mass="66540">MKPKVLQLVIGLLLLHQWSFSQPLAATDGLGRVLPQYDQVGSSRSDRTVALFYFLWQGDPTSPISEQHWDLHELYSKHPAVFEDFNDPNWGGGAGVSGRYYFWGQPIYGYYHGGDYWVHLKNIQLLTDAGVDVLILDATNRLTYLKQANTLMQAIEAIKRQGKNPPKLAFYTNTQSGETMQELYDNCYKAEAPYRHPDTWYYLEGKPLIIGWSKEALGSNYASFFTIRESQWPNEPQKAGGWPWIDFNRPQQVYVNKQGQREIINVSTAQHPNLEASMGGSAFYKQPGNWGRSYHQGAPGNADDLPYGYNIQEQWDIALKQNVPFIFVTGWNEWIAGKWQGRKGDKKHSLFVDQASPEYSRDIEPSLTADLKDHYYMQLVSNIRRYKGIAPLPALSPMKRIRSWTDWKEVSPAFGDYTGDVLARDYPGAPRVPTIRYVDRTGRNDFKQLKVAQDQKYLYCYAETVDPITTDRDSAWMNLWLDVDRSQQTGWCGYDYRVIAGEKLQHFAQGKWTTIAKVTYQLSKNRLMITIPQKLIGITPNLNIEFKWSDNMQQADPLDWYVHGDAAPGGRFNFVALRK</sequence>
<keyword evidence="1" id="KW-0732">Signal</keyword>
<dbReference type="RefSeq" id="WP_345232662.1">
    <property type="nucleotide sequence ID" value="NZ_BAABIQ010000040.1"/>
</dbReference>
<protein>
    <recommendedName>
        <fullName evidence="4">Glycoside hydrolase family 99-like domain-containing protein</fullName>
    </recommendedName>
</protein>